<feature type="region of interest" description="Disordered" evidence="2">
    <location>
        <begin position="142"/>
        <end position="165"/>
    </location>
</feature>
<accession>A0A9Q0JSR8</accession>
<feature type="coiled-coil region" evidence="1">
    <location>
        <begin position="110"/>
        <end position="137"/>
    </location>
</feature>
<proteinExistence type="predicted"/>
<name>A0A9Q0JSR8_9MAGN</name>
<dbReference type="EMBL" id="JAMYWD010000012">
    <property type="protein sequence ID" value="KAJ4951499.1"/>
    <property type="molecule type" value="Genomic_DNA"/>
</dbReference>
<evidence type="ECO:0000313" key="3">
    <source>
        <dbReference type="EMBL" id="KAJ4951499.1"/>
    </source>
</evidence>
<dbReference type="Proteomes" id="UP001141806">
    <property type="component" value="Unassembled WGS sequence"/>
</dbReference>
<evidence type="ECO:0000256" key="1">
    <source>
        <dbReference type="SAM" id="Coils"/>
    </source>
</evidence>
<gene>
    <name evidence="3" type="ORF">NE237_028331</name>
</gene>
<evidence type="ECO:0000256" key="2">
    <source>
        <dbReference type="SAM" id="MobiDB-lite"/>
    </source>
</evidence>
<keyword evidence="1" id="KW-0175">Coiled coil</keyword>
<evidence type="ECO:0000313" key="4">
    <source>
        <dbReference type="Proteomes" id="UP001141806"/>
    </source>
</evidence>
<protein>
    <submittedName>
        <fullName evidence="3">Uncharacterized protein</fullName>
    </submittedName>
</protein>
<comment type="caution">
    <text evidence="3">The sequence shown here is derived from an EMBL/GenBank/DDBJ whole genome shotgun (WGS) entry which is preliminary data.</text>
</comment>
<sequence length="165" mass="18739">MEKVSLGFMNTFKSNICFIQLVRDEDVWSYESQVAMVTSMSIELQEEKEQITMEKQKAEEAVLMWASLEVVKSDLEKGFDFSKIKFNVDTPTNSDEVEDAPNQQMEGTIDQQLEEALVELQKEVAAEKAAKEIAEGKTAATKELAEHPRDFMDTEEVGNSFQVEE</sequence>
<feature type="compositionally biased region" description="Basic and acidic residues" evidence="2">
    <location>
        <begin position="143"/>
        <end position="152"/>
    </location>
</feature>
<organism evidence="3 4">
    <name type="scientific">Protea cynaroides</name>
    <dbReference type="NCBI Taxonomy" id="273540"/>
    <lineage>
        <taxon>Eukaryota</taxon>
        <taxon>Viridiplantae</taxon>
        <taxon>Streptophyta</taxon>
        <taxon>Embryophyta</taxon>
        <taxon>Tracheophyta</taxon>
        <taxon>Spermatophyta</taxon>
        <taxon>Magnoliopsida</taxon>
        <taxon>Proteales</taxon>
        <taxon>Proteaceae</taxon>
        <taxon>Protea</taxon>
    </lineage>
</organism>
<keyword evidence="4" id="KW-1185">Reference proteome</keyword>
<dbReference type="AlphaFoldDB" id="A0A9Q0JSR8"/>
<reference evidence="3" key="1">
    <citation type="journal article" date="2023" name="Plant J.">
        <title>The genome of the king protea, Protea cynaroides.</title>
        <authorList>
            <person name="Chang J."/>
            <person name="Duong T.A."/>
            <person name="Schoeman C."/>
            <person name="Ma X."/>
            <person name="Roodt D."/>
            <person name="Barker N."/>
            <person name="Li Z."/>
            <person name="Van de Peer Y."/>
            <person name="Mizrachi E."/>
        </authorList>
    </citation>
    <scope>NUCLEOTIDE SEQUENCE</scope>
    <source>
        <tissue evidence="3">Young leaves</tissue>
    </source>
</reference>